<dbReference type="VEuPathDB" id="VectorBase:LOC119163876"/>
<reference evidence="1" key="2">
    <citation type="submission" date="2021-09" db="EMBL/GenBank/DDBJ databases">
        <authorList>
            <person name="Jia N."/>
            <person name="Wang J."/>
            <person name="Shi W."/>
            <person name="Du L."/>
            <person name="Sun Y."/>
            <person name="Zhan W."/>
            <person name="Jiang J."/>
            <person name="Wang Q."/>
            <person name="Zhang B."/>
            <person name="Ji P."/>
            <person name="Sakyi L.B."/>
            <person name="Cui X."/>
            <person name="Yuan T."/>
            <person name="Jiang B."/>
            <person name="Yang W."/>
            <person name="Lam T.T.-Y."/>
            <person name="Chang Q."/>
            <person name="Ding S."/>
            <person name="Wang X."/>
            <person name="Zhu J."/>
            <person name="Ruan X."/>
            <person name="Zhao L."/>
            <person name="Wei J."/>
            <person name="Que T."/>
            <person name="Du C."/>
            <person name="Cheng J."/>
            <person name="Dai P."/>
            <person name="Han X."/>
            <person name="Huang E."/>
            <person name="Gao Y."/>
            <person name="Liu J."/>
            <person name="Shao H."/>
            <person name="Ye R."/>
            <person name="Li L."/>
            <person name="Wei W."/>
            <person name="Wang X."/>
            <person name="Wang C."/>
            <person name="Huo Q."/>
            <person name="Li W."/>
            <person name="Guo W."/>
            <person name="Chen H."/>
            <person name="Chen S."/>
            <person name="Zhou L."/>
            <person name="Zhou L."/>
            <person name="Ni X."/>
            <person name="Tian J."/>
            <person name="Zhou Y."/>
            <person name="Sheng Y."/>
            <person name="Liu T."/>
            <person name="Pan Y."/>
            <person name="Xia L."/>
            <person name="Li J."/>
            <person name="Zhao F."/>
            <person name="Cao W."/>
        </authorList>
    </citation>
    <scope>NUCLEOTIDE SEQUENCE</scope>
    <source>
        <strain evidence="1">Rmic-2018</strain>
        <tissue evidence="1">Larvae</tissue>
    </source>
</reference>
<reference evidence="1" key="1">
    <citation type="journal article" date="2020" name="Cell">
        <title>Large-Scale Comparative Analyses of Tick Genomes Elucidate Their Genetic Diversity and Vector Capacities.</title>
        <authorList>
            <consortium name="Tick Genome and Microbiome Consortium (TIGMIC)"/>
            <person name="Jia N."/>
            <person name="Wang J."/>
            <person name="Shi W."/>
            <person name="Du L."/>
            <person name="Sun Y."/>
            <person name="Zhan W."/>
            <person name="Jiang J.F."/>
            <person name="Wang Q."/>
            <person name="Zhang B."/>
            <person name="Ji P."/>
            <person name="Bell-Sakyi L."/>
            <person name="Cui X.M."/>
            <person name="Yuan T.T."/>
            <person name="Jiang B.G."/>
            <person name="Yang W.F."/>
            <person name="Lam T.T."/>
            <person name="Chang Q.C."/>
            <person name="Ding S.J."/>
            <person name="Wang X.J."/>
            <person name="Zhu J.G."/>
            <person name="Ruan X.D."/>
            <person name="Zhao L."/>
            <person name="Wei J.T."/>
            <person name="Ye R.Z."/>
            <person name="Que T.C."/>
            <person name="Du C.H."/>
            <person name="Zhou Y.H."/>
            <person name="Cheng J.X."/>
            <person name="Dai P.F."/>
            <person name="Guo W.B."/>
            <person name="Han X.H."/>
            <person name="Huang E.J."/>
            <person name="Li L.F."/>
            <person name="Wei W."/>
            <person name="Gao Y.C."/>
            <person name="Liu J.Z."/>
            <person name="Shao H.Z."/>
            <person name="Wang X."/>
            <person name="Wang C.C."/>
            <person name="Yang T.C."/>
            <person name="Huo Q.B."/>
            <person name="Li W."/>
            <person name="Chen H.Y."/>
            <person name="Chen S.E."/>
            <person name="Zhou L.G."/>
            <person name="Ni X.B."/>
            <person name="Tian J.H."/>
            <person name="Sheng Y."/>
            <person name="Liu T."/>
            <person name="Pan Y.S."/>
            <person name="Xia L.Y."/>
            <person name="Li J."/>
            <person name="Zhao F."/>
            <person name="Cao W.C."/>
        </authorList>
    </citation>
    <scope>NUCLEOTIDE SEQUENCE</scope>
    <source>
        <strain evidence="1">Rmic-2018</strain>
    </source>
</reference>
<organism evidence="1 2">
    <name type="scientific">Rhipicephalus microplus</name>
    <name type="common">Cattle tick</name>
    <name type="synonym">Boophilus microplus</name>
    <dbReference type="NCBI Taxonomy" id="6941"/>
    <lineage>
        <taxon>Eukaryota</taxon>
        <taxon>Metazoa</taxon>
        <taxon>Ecdysozoa</taxon>
        <taxon>Arthropoda</taxon>
        <taxon>Chelicerata</taxon>
        <taxon>Arachnida</taxon>
        <taxon>Acari</taxon>
        <taxon>Parasitiformes</taxon>
        <taxon>Ixodida</taxon>
        <taxon>Ixodoidea</taxon>
        <taxon>Ixodidae</taxon>
        <taxon>Rhipicephalinae</taxon>
        <taxon>Rhipicephalus</taxon>
        <taxon>Boophilus</taxon>
    </lineage>
</organism>
<keyword evidence="2" id="KW-1185">Reference proteome</keyword>
<comment type="caution">
    <text evidence="1">The sequence shown here is derived from an EMBL/GenBank/DDBJ whole genome shotgun (WGS) entry which is preliminary data.</text>
</comment>
<dbReference type="AlphaFoldDB" id="A0A9J6EIE8"/>
<dbReference type="GO" id="GO:0055074">
    <property type="term" value="P:calcium ion homeostasis"/>
    <property type="evidence" value="ECO:0007669"/>
    <property type="project" value="TreeGrafter"/>
</dbReference>
<protein>
    <submittedName>
        <fullName evidence="1">Uncharacterized protein</fullName>
    </submittedName>
</protein>
<dbReference type="PANTHER" id="PTHR16213:SF78">
    <property type="entry name" value="SELENOPROTEIN N"/>
    <property type="match status" value="1"/>
</dbReference>
<sequence>MFHRNVFLDTRAAPAETAAVVMRSENGTLHILFRSHVEFQISAPPSRSLWFTPALFQGRLLVISDDRTVLHNFEARVPTNRQLSVDLEWLAKEHNSDVQQTEVDIGKVAEMLLSLDSPGGQLAEMHSSLISSSKKGEALIKLHQMIFPFLKVPYHNLIAAAAEAKRHGKLVHSIVTWGPLDDQSFRGSARTLRHGPLAFSAIQELLQAYIVSSWSLTAELQGHGSFQADRATKEMAAACLNEYKFPVQIVCLLHSVYFPMN</sequence>
<name>A0A9J6EIE8_RHIMP</name>
<proteinExistence type="predicted"/>
<dbReference type="EMBL" id="JABSTU010000004">
    <property type="protein sequence ID" value="KAH8034031.1"/>
    <property type="molecule type" value="Genomic_DNA"/>
</dbReference>
<dbReference type="PANTHER" id="PTHR16213">
    <property type="entry name" value="SELENOPROTEIN N"/>
    <property type="match status" value="1"/>
</dbReference>
<evidence type="ECO:0000313" key="1">
    <source>
        <dbReference type="EMBL" id="KAH8034031.1"/>
    </source>
</evidence>
<gene>
    <name evidence="1" type="ORF">HPB51_019096</name>
</gene>
<dbReference type="Proteomes" id="UP000821866">
    <property type="component" value="Chromosome 2"/>
</dbReference>
<accession>A0A9J6EIE8</accession>
<dbReference type="GO" id="GO:0005789">
    <property type="term" value="C:endoplasmic reticulum membrane"/>
    <property type="evidence" value="ECO:0007669"/>
    <property type="project" value="TreeGrafter"/>
</dbReference>
<evidence type="ECO:0000313" key="2">
    <source>
        <dbReference type="Proteomes" id="UP000821866"/>
    </source>
</evidence>